<sequence>MKARKEILTDCTLCYHSCGIKVAVEDGKAVEVKGLASHPINKGELCPKGENILDTIYHPQRIKYPMKKVNGKFERISWETALDEISRKLSDLKEEFGPQMMGMFSGSIGVENMEIAGLTQRFKTAFGSPNFFSVESVCYRMRIRTRQITFGKYPTEELDSNLYILWGHNPDASDLPLKMAIEKNMQKGAKVVVIDPKKIPMSKNADMVLTIRPGSDGALALAMIHVIIKEKRYDRAFIDKHTKGFEKLVPHIEPFTPEWAQKITWVPADKIRKLARMFAATKGAAIYQGTCTQDQTANGTQNSRAFSILQVITGNINVPGGWVISPRPYLGNVGLAGDGDPLGIDKYPLFIELWGRKSPYGVVTMVPENIPDLLKSFIVVGGNPLVSMPDSNAFKEAFRKLDLLVVHDLYMTDTAKEAHYVLPACSNLEKYGVAYNYNVCHCIPYLMLRKKCIEPYEESWSEWKLFTELAKRLGLEEYFPWASEEELVAFELGQTGFSFDYLLNEKPEGDYYQQKSYTIPDGTFKTPSKKIEIYSDAMQQAGFDPLPTYLEPLKSPQSKKYRDLKKYPLILGTGNRSYYYTHSQHRNIDALNGQDPHPMAELSRNTAKDFGIKQGDDVSVSTDRGTVFMKASVVDCVADGIVFVPHGWSGQANANLLTDAKCREPILGYPDMKSLMCAIKSVEISR</sequence>
<dbReference type="InterPro" id="IPR009010">
    <property type="entry name" value="Asp_de-COase-like_dom_sf"/>
</dbReference>
<dbReference type="InterPro" id="IPR006656">
    <property type="entry name" value="Mopterin_OxRdtase"/>
</dbReference>
<dbReference type="AlphaFoldDB" id="A0A5K8A9E0"/>
<evidence type="ECO:0000256" key="4">
    <source>
        <dbReference type="ARBA" id="ARBA00023014"/>
    </source>
</evidence>
<dbReference type="GO" id="GO:0046872">
    <property type="term" value="F:metal ion binding"/>
    <property type="evidence" value="ECO:0007669"/>
    <property type="project" value="UniProtKB-KW"/>
</dbReference>
<organism evidence="6 7">
    <name type="scientific">Desulfosarcina ovata subsp. ovata</name>
    <dbReference type="NCBI Taxonomy" id="2752305"/>
    <lineage>
        <taxon>Bacteria</taxon>
        <taxon>Pseudomonadati</taxon>
        <taxon>Thermodesulfobacteriota</taxon>
        <taxon>Desulfobacteria</taxon>
        <taxon>Desulfobacterales</taxon>
        <taxon>Desulfosarcinaceae</taxon>
        <taxon>Desulfosarcina</taxon>
    </lineage>
</organism>
<proteinExistence type="inferred from homology"/>
<evidence type="ECO:0000256" key="1">
    <source>
        <dbReference type="ARBA" id="ARBA00010312"/>
    </source>
</evidence>
<dbReference type="PANTHER" id="PTHR43742">
    <property type="entry name" value="TRIMETHYLAMINE-N-OXIDE REDUCTASE"/>
    <property type="match status" value="1"/>
</dbReference>
<name>A0A5K8A9E0_9BACT</name>
<dbReference type="GO" id="GO:0043546">
    <property type="term" value="F:molybdopterin cofactor binding"/>
    <property type="evidence" value="ECO:0007669"/>
    <property type="project" value="InterPro"/>
</dbReference>
<accession>A0A5K8A9E0</accession>
<evidence type="ECO:0000256" key="2">
    <source>
        <dbReference type="ARBA" id="ARBA00022723"/>
    </source>
</evidence>
<dbReference type="Pfam" id="PF04879">
    <property type="entry name" value="Molybdop_Fe4S4"/>
    <property type="match status" value="1"/>
</dbReference>
<dbReference type="Gene3D" id="3.40.50.740">
    <property type="match status" value="1"/>
</dbReference>
<dbReference type="EMBL" id="AP021879">
    <property type="protein sequence ID" value="BBO89313.1"/>
    <property type="molecule type" value="Genomic_DNA"/>
</dbReference>
<protein>
    <submittedName>
        <fullName evidence="6">Dehydrogenase</fullName>
    </submittedName>
</protein>
<feature type="domain" description="4Fe-4S Mo/W bis-MGD-type" evidence="5">
    <location>
        <begin position="4"/>
        <end position="60"/>
    </location>
</feature>
<comment type="similarity">
    <text evidence="1">Belongs to the prokaryotic molybdopterin-containing oxidoreductase family.</text>
</comment>
<dbReference type="SMART" id="SM00926">
    <property type="entry name" value="Molybdop_Fe4S4"/>
    <property type="match status" value="1"/>
</dbReference>
<reference evidence="6 7" key="1">
    <citation type="submission" date="2019-11" db="EMBL/GenBank/DDBJ databases">
        <title>Comparative genomics of hydrocarbon-degrading Desulfosarcina strains.</title>
        <authorList>
            <person name="Watanabe M."/>
            <person name="Kojima H."/>
            <person name="Fukui M."/>
        </authorList>
    </citation>
    <scope>NUCLEOTIDE SEQUENCE [LARGE SCALE GENOMIC DNA]</scope>
    <source>
        <strain evidence="7">oXyS1</strain>
    </source>
</reference>
<dbReference type="InterPro" id="IPR050612">
    <property type="entry name" value="Prok_Mopterin_Oxidored"/>
</dbReference>
<dbReference type="Proteomes" id="UP000422108">
    <property type="component" value="Chromosome"/>
</dbReference>
<dbReference type="Gene3D" id="3.40.228.10">
    <property type="entry name" value="Dimethylsulfoxide Reductase, domain 2"/>
    <property type="match status" value="1"/>
</dbReference>
<keyword evidence="3" id="KW-0408">Iron</keyword>
<dbReference type="RefSeq" id="WP_155310529.1">
    <property type="nucleotide sequence ID" value="NZ_AP021879.1"/>
</dbReference>
<evidence type="ECO:0000256" key="3">
    <source>
        <dbReference type="ARBA" id="ARBA00023004"/>
    </source>
</evidence>
<dbReference type="PROSITE" id="PS51669">
    <property type="entry name" value="4FE4S_MOW_BIS_MGD"/>
    <property type="match status" value="1"/>
</dbReference>
<keyword evidence="2" id="KW-0479">Metal-binding</keyword>
<dbReference type="Pfam" id="PF01568">
    <property type="entry name" value="Molydop_binding"/>
    <property type="match status" value="1"/>
</dbReference>
<evidence type="ECO:0000259" key="5">
    <source>
        <dbReference type="PROSITE" id="PS51669"/>
    </source>
</evidence>
<dbReference type="GO" id="GO:0051536">
    <property type="term" value="F:iron-sulfur cluster binding"/>
    <property type="evidence" value="ECO:0007669"/>
    <property type="project" value="UniProtKB-KW"/>
</dbReference>
<dbReference type="Pfam" id="PF00384">
    <property type="entry name" value="Molybdopterin"/>
    <property type="match status" value="1"/>
</dbReference>
<dbReference type="InterPro" id="IPR006963">
    <property type="entry name" value="Mopterin_OxRdtase_4Fe-4S_dom"/>
</dbReference>
<dbReference type="SUPFAM" id="SSF50692">
    <property type="entry name" value="ADC-like"/>
    <property type="match status" value="1"/>
</dbReference>
<dbReference type="InterPro" id="IPR006657">
    <property type="entry name" value="MoPterin_dinucl-bd_dom"/>
</dbReference>
<dbReference type="GO" id="GO:0016491">
    <property type="term" value="F:oxidoreductase activity"/>
    <property type="evidence" value="ECO:0007669"/>
    <property type="project" value="InterPro"/>
</dbReference>
<dbReference type="SUPFAM" id="SSF53706">
    <property type="entry name" value="Formate dehydrogenase/DMSO reductase, domains 1-3"/>
    <property type="match status" value="1"/>
</dbReference>
<keyword evidence="7" id="KW-1185">Reference proteome</keyword>
<keyword evidence="4" id="KW-0411">Iron-sulfur</keyword>
<gene>
    <name evidence="6" type="ORF">DSCOOX_24930</name>
</gene>
<dbReference type="PANTHER" id="PTHR43742:SF6">
    <property type="entry name" value="OXIDOREDUCTASE YYAE-RELATED"/>
    <property type="match status" value="1"/>
</dbReference>
<evidence type="ECO:0000313" key="7">
    <source>
        <dbReference type="Proteomes" id="UP000422108"/>
    </source>
</evidence>
<evidence type="ECO:0000313" key="6">
    <source>
        <dbReference type="EMBL" id="BBO89313.1"/>
    </source>
</evidence>
<dbReference type="Gene3D" id="2.20.25.90">
    <property type="entry name" value="ADC-like domains"/>
    <property type="match status" value="1"/>
</dbReference>
<dbReference type="Gene3D" id="2.40.40.20">
    <property type="match status" value="1"/>
</dbReference>